<dbReference type="Proteomes" id="UP001558613">
    <property type="component" value="Unassembled WGS sequence"/>
</dbReference>
<keyword evidence="2" id="KW-1185">Reference proteome</keyword>
<name>A0ABR3LIB8_9TELE</name>
<sequence length="120" mass="13239">MVNKKGATRFGCCGLLDVVKEAWEQQPAAHRTVVEHVRELREKIDRKKWVGTRDQPTALATSDPVVVDVNLHLSAAQKNELYHLVGQFSDVFSSVPGQTTILQHDIRMPPGVIAAALTCP</sequence>
<gene>
    <name evidence="1" type="ORF">QQF64_017315</name>
</gene>
<reference evidence="1 2" key="1">
    <citation type="submission" date="2023-09" db="EMBL/GenBank/DDBJ databases">
        <authorList>
            <person name="Wang M."/>
        </authorList>
    </citation>
    <scope>NUCLEOTIDE SEQUENCE [LARGE SCALE GENOMIC DNA]</scope>
    <source>
        <strain evidence="1">GT-2023</strain>
        <tissue evidence="1">Liver</tissue>
    </source>
</reference>
<accession>A0ABR3LIB8</accession>
<evidence type="ECO:0000313" key="2">
    <source>
        <dbReference type="Proteomes" id="UP001558613"/>
    </source>
</evidence>
<proteinExistence type="predicted"/>
<evidence type="ECO:0000313" key="1">
    <source>
        <dbReference type="EMBL" id="KAL1252622.1"/>
    </source>
</evidence>
<protein>
    <submittedName>
        <fullName evidence="1">Uncharacterized protein</fullName>
    </submittedName>
</protein>
<organism evidence="1 2">
    <name type="scientific">Cirrhinus molitorella</name>
    <name type="common">mud carp</name>
    <dbReference type="NCBI Taxonomy" id="172907"/>
    <lineage>
        <taxon>Eukaryota</taxon>
        <taxon>Metazoa</taxon>
        <taxon>Chordata</taxon>
        <taxon>Craniata</taxon>
        <taxon>Vertebrata</taxon>
        <taxon>Euteleostomi</taxon>
        <taxon>Actinopterygii</taxon>
        <taxon>Neopterygii</taxon>
        <taxon>Teleostei</taxon>
        <taxon>Ostariophysi</taxon>
        <taxon>Cypriniformes</taxon>
        <taxon>Cyprinidae</taxon>
        <taxon>Labeoninae</taxon>
        <taxon>Labeonini</taxon>
        <taxon>Cirrhinus</taxon>
    </lineage>
</organism>
<comment type="caution">
    <text evidence="1">The sequence shown here is derived from an EMBL/GenBank/DDBJ whole genome shotgun (WGS) entry which is preliminary data.</text>
</comment>
<dbReference type="EMBL" id="JAYMGO010000021">
    <property type="protein sequence ID" value="KAL1252622.1"/>
    <property type="molecule type" value="Genomic_DNA"/>
</dbReference>